<dbReference type="EMBL" id="JAJISD010000012">
    <property type="protein sequence ID" value="MCC8432084.1"/>
    <property type="molecule type" value="Genomic_DNA"/>
</dbReference>
<reference evidence="2 3" key="1">
    <citation type="submission" date="2021-11" db="EMBL/GenBank/DDBJ databases">
        <authorList>
            <person name="Lee D.-H."/>
            <person name="Kim S.-B."/>
        </authorList>
    </citation>
    <scope>NUCLEOTIDE SEQUENCE [LARGE SCALE GENOMIC DNA]</scope>
    <source>
        <strain evidence="2 3">KCTC 52223</strain>
    </source>
</reference>
<comment type="caution">
    <text evidence="2">The sequence shown here is derived from an EMBL/GenBank/DDBJ whole genome shotgun (WGS) entry which is preliminary data.</text>
</comment>
<organism evidence="2 3">
    <name type="scientific">Reyranella aquatilis</name>
    <dbReference type="NCBI Taxonomy" id="2035356"/>
    <lineage>
        <taxon>Bacteria</taxon>
        <taxon>Pseudomonadati</taxon>
        <taxon>Pseudomonadota</taxon>
        <taxon>Alphaproteobacteria</taxon>
        <taxon>Hyphomicrobiales</taxon>
        <taxon>Reyranellaceae</taxon>
        <taxon>Reyranella</taxon>
    </lineage>
</organism>
<evidence type="ECO:0000256" key="1">
    <source>
        <dbReference type="SAM" id="SignalP"/>
    </source>
</evidence>
<dbReference type="Proteomes" id="UP001198862">
    <property type="component" value="Unassembled WGS sequence"/>
</dbReference>
<evidence type="ECO:0008006" key="4">
    <source>
        <dbReference type="Google" id="ProtNLM"/>
    </source>
</evidence>
<feature type="signal peptide" evidence="1">
    <location>
        <begin position="1"/>
        <end position="27"/>
    </location>
</feature>
<name>A0ABS8L171_9HYPH</name>
<protein>
    <recommendedName>
        <fullName evidence="4">UrcA family protein</fullName>
    </recommendedName>
</protein>
<evidence type="ECO:0000313" key="2">
    <source>
        <dbReference type="EMBL" id="MCC8432084.1"/>
    </source>
</evidence>
<gene>
    <name evidence="2" type="ORF">LJ725_24175</name>
</gene>
<keyword evidence="1" id="KW-0732">Signal</keyword>
<sequence length="103" mass="11348">MTYLLPFLSLFLVAAFVCLALPGRAVAEPTSPEASRCKQLIDHYDRYSAGRSAHSDGRRNMTRIAASIDCERGDYARGIAEMEELLQSRKFKVPPASATANAR</sequence>
<proteinExistence type="predicted"/>
<evidence type="ECO:0000313" key="3">
    <source>
        <dbReference type="Proteomes" id="UP001198862"/>
    </source>
</evidence>
<feature type="chain" id="PRO_5045483185" description="UrcA family protein" evidence="1">
    <location>
        <begin position="28"/>
        <end position="103"/>
    </location>
</feature>
<accession>A0ABS8L171</accession>
<keyword evidence="3" id="KW-1185">Reference proteome</keyword>